<gene>
    <name evidence="2" type="ORF">PHPALM_7093</name>
</gene>
<proteinExistence type="predicted"/>
<dbReference type="AlphaFoldDB" id="A0A2P4YD63"/>
<protein>
    <submittedName>
        <fullName evidence="2">ATP-binding cassette (ABC) Superfamily</fullName>
    </submittedName>
</protein>
<keyword evidence="2" id="KW-0547">Nucleotide-binding</keyword>
<accession>A0A2P4YD63</accession>
<evidence type="ECO:0000256" key="1">
    <source>
        <dbReference type="SAM" id="MobiDB-lite"/>
    </source>
</evidence>
<name>A0A2P4YD63_9STRA</name>
<dbReference type="EMBL" id="NCKW01003661">
    <property type="protein sequence ID" value="POM75757.1"/>
    <property type="molecule type" value="Genomic_DNA"/>
</dbReference>
<keyword evidence="3" id="KW-1185">Reference proteome</keyword>
<feature type="region of interest" description="Disordered" evidence="1">
    <location>
        <begin position="137"/>
        <end position="169"/>
    </location>
</feature>
<organism evidence="2 3">
    <name type="scientific">Phytophthora palmivora</name>
    <dbReference type="NCBI Taxonomy" id="4796"/>
    <lineage>
        <taxon>Eukaryota</taxon>
        <taxon>Sar</taxon>
        <taxon>Stramenopiles</taxon>
        <taxon>Oomycota</taxon>
        <taxon>Peronosporomycetes</taxon>
        <taxon>Peronosporales</taxon>
        <taxon>Peronosporaceae</taxon>
        <taxon>Phytophthora</taxon>
    </lineage>
</organism>
<dbReference type="Proteomes" id="UP000237271">
    <property type="component" value="Unassembled WGS sequence"/>
</dbReference>
<keyword evidence="2" id="KW-0067">ATP-binding</keyword>
<sequence length="330" mass="36378">MGAYERHRIKGTSLFIEDIEVARLRKKSETNGGLHPMGDFLPEHTSSVAQAEALFWSWVLHKVCPVKELQAEAQWEFILIQRDLRGQFAHLVVKRQLVTEMESSTTFDSLPGAGLPAPITSVKWGIPATSLAAGAPQRAASLKRHAPRESGARRPDQEEQAKPSLASEYEAQSFLQDEVRQPRARIYAIEIALDIGLGDLAATQFGKPTALDVLCQDVDALGRETQKLYGRVNRRVPASALKELRRSLDAVAYEAYSQMTSYDPHWGARSLLIFFCPLGGKPLRTIVPFKTPHVIHWEVDGIGGAVPAEDPNGSGEAMLQLITPNGANQR</sequence>
<feature type="compositionally biased region" description="Basic and acidic residues" evidence="1">
    <location>
        <begin position="147"/>
        <end position="161"/>
    </location>
</feature>
<evidence type="ECO:0000313" key="2">
    <source>
        <dbReference type="EMBL" id="POM75757.1"/>
    </source>
</evidence>
<reference evidence="2 3" key="1">
    <citation type="journal article" date="2017" name="Genome Biol. Evol.">
        <title>Phytophthora megakarya and P. palmivora, closely related causal agents of cacao black pod rot, underwent increases in genome sizes and gene numbers by different mechanisms.</title>
        <authorList>
            <person name="Ali S.S."/>
            <person name="Shao J."/>
            <person name="Lary D.J."/>
            <person name="Kronmiller B."/>
            <person name="Shen D."/>
            <person name="Strem M.D."/>
            <person name="Amoako-Attah I."/>
            <person name="Akrofi A.Y."/>
            <person name="Begoude B.A."/>
            <person name="Ten Hoopen G.M."/>
            <person name="Coulibaly K."/>
            <person name="Kebe B.I."/>
            <person name="Melnick R.L."/>
            <person name="Guiltinan M.J."/>
            <person name="Tyler B.M."/>
            <person name="Meinhardt L.W."/>
            <person name="Bailey B.A."/>
        </authorList>
    </citation>
    <scope>NUCLEOTIDE SEQUENCE [LARGE SCALE GENOMIC DNA]</scope>
    <source>
        <strain evidence="3">sbr112.9</strain>
    </source>
</reference>
<evidence type="ECO:0000313" key="3">
    <source>
        <dbReference type="Proteomes" id="UP000237271"/>
    </source>
</evidence>
<dbReference type="GO" id="GO:0005524">
    <property type="term" value="F:ATP binding"/>
    <property type="evidence" value="ECO:0007669"/>
    <property type="project" value="UniProtKB-KW"/>
</dbReference>
<comment type="caution">
    <text evidence="2">The sequence shown here is derived from an EMBL/GenBank/DDBJ whole genome shotgun (WGS) entry which is preliminary data.</text>
</comment>